<dbReference type="InterPro" id="IPR008966">
    <property type="entry name" value="Adhesion_dom_sf"/>
</dbReference>
<keyword evidence="4" id="KW-0281">Fimbrium</keyword>
<gene>
    <name evidence="8" type="ORF">IGX34_03210</name>
</gene>
<keyword evidence="9" id="KW-1185">Reference proteome</keyword>
<dbReference type="InterPro" id="IPR036937">
    <property type="entry name" value="Adhesion_dom_fimbrial_sf"/>
</dbReference>
<accession>A0ABR9G5R2</accession>
<evidence type="ECO:0000313" key="8">
    <source>
        <dbReference type="EMBL" id="MBE1159379.1"/>
    </source>
</evidence>
<comment type="caution">
    <text evidence="8">The sequence shown here is derived from an EMBL/GenBank/DDBJ whole genome shotgun (WGS) entry which is preliminary data.</text>
</comment>
<feature type="chain" id="PRO_5045755964" evidence="6">
    <location>
        <begin position="34"/>
        <end position="362"/>
    </location>
</feature>
<dbReference type="Proteomes" id="UP000651010">
    <property type="component" value="Unassembled WGS sequence"/>
</dbReference>
<evidence type="ECO:0000313" key="9">
    <source>
        <dbReference type="Proteomes" id="UP000651010"/>
    </source>
</evidence>
<dbReference type="RefSeq" id="WP_192554207.1">
    <property type="nucleotide sequence ID" value="NZ_JACZZA010000001.1"/>
</dbReference>
<proteinExistence type="inferred from homology"/>
<evidence type="ECO:0000256" key="3">
    <source>
        <dbReference type="ARBA" id="ARBA00022729"/>
    </source>
</evidence>
<comment type="subcellular location">
    <subcellularLocation>
        <location evidence="1">Fimbrium</location>
    </subcellularLocation>
</comment>
<comment type="similarity">
    <text evidence="2">Belongs to the fimbrial protein family.</text>
</comment>
<evidence type="ECO:0000256" key="2">
    <source>
        <dbReference type="ARBA" id="ARBA00006671"/>
    </source>
</evidence>
<evidence type="ECO:0000256" key="4">
    <source>
        <dbReference type="ARBA" id="ARBA00023263"/>
    </source>
</evidence>
<feature type="compositionally biased region" description="Polar residues" evidence="5">
    <location>
        <begin position="128"/>
        <end position="146"/>
    </location>
</feature>
<evidence type="ECO:0000259" key="7">
    <source>
        <dbReference type="Pfam" id="PF00419"/>
    </source>
</evidence>
<reference evidence="8 9" key="1">
    <citation type="submission" date="2020-09" db="EMBL/GenBank/DDBJ databases">
        <title>Dyella sp. 7MK23 isolated from forest soil.</title>
        <authorList>
            <person name="Fu J."/>
        </authorList>
    </citation>
    <scope>NUCLEOTIDE SEQUENCE [LARGE SCALE GENOMIC DNA]</scope>
    <source>
        <strain evidence="8 9">7MK23</strain>
    </source>
</reference>
<evidence type="ECO:0000256" key="5">
    <source>
        <dbReference type="SAM" id="MobiDB-lite"/>
    </source>
</evidence>
<organism evidence="8 9">
    <name type="scientific">Dyella acidiphila</name>
    <dbReference type="NCBI Taxonomy" id="2775866"/>
    <lineage>
        <taxon>Bacteria</taxon>
        <taxon>Pseudomonadati</taxon>
        <taxon>Pseudomonadota</taxon>
        <taxon>Gammaproteobacteria</taxon>
        <taxon>Lysobacterales</taxon>
        <taxon>Rhodanobacteraceae</taxon>
        <taxon>Dyella</taxon>
    </lineage>
</organism>
<feature type="signal peptide" evidence="6">
    <location>
        <begin position="1"/>
        <end position="33"/>
    </location>
</feature>
<name>A0ABR9G5R2_9GAMM</name>
<dbReference type="PANTHER" id="PTHR33420:SF3">
    <property type="entry name" value="FIMBRIAL SUBUNIT ELFA"/>
    <property type="match status" value="1"/>
</dbReference>
<evidence type="ECO:0000256" key="6">
    <source>
        <dbReference type="SAM" id="SignalP"/>
    </source>
</evidence>
<feature type="domain" description="Fimbrial-type adhesion" evidence="7">
    <location>
        <begin position="223"/>
        <end position="362"/>
    </location>
</feature>
<evidence type="ECO:0000256" key="1">
    <source>
        <dbReference type="ARBA" id="ARBA00004561"/>
    </source>
</evidence>
<dbReference type="InterPro" id="IPR000259">
    <property type="entry name" value="Adhesion_dom_fimbrial"/>
</dbReference>
<protein>
    <submittedName>
        <fullName evidence="8">Type 1 fimbrial protein</fullName>
    </submittedName>
</protein>
<dbReference type="InterPro" id="IPR050263">
    <property type="entry name" value="Bact_Fimbrial_Adh_Pro"/>
</dbReference>
<sequence>MIGRNGNAQRHLRALAWLLILCASLGWAPFAAAQNCTTSSATITLPAVTVSPNASVGTLLGSPQSVTMTFTCSNIPIVTRNRVTSNTTTTIQAGETLATLASTNVPSGPGITFATNLPGIGVIITGSPTQATSESGSVNDGPNSQAGFPVGSVNAGAGKTSGTYGGTVTETFTGQLIVTGTISASSVGSISSNSLIPFWWYIPGGTVDSSSVNTGNSLNISGGSVVLQACTVQAGSANQTITLPTVNARSLTSVGSTAGLTAFNIALTCQAGANASITMTTANAATATGVIAPTTGTGFAKNVGVQILNGSQQPITFNTAQSLGATPTGTLNVPYFAQYYVTGTPVAAGQVTGTLTFTMSYQ</sequence>
<dbReference type="PANTHER" id="PTHR33420">
    <property type="entry name" value="FIMBRIAL SUBUNIT ELFA-RELATED"/>
    <property type="match status" value="1"/>
</dbReference>
<feature type="region of interest" description="Disordered" evidence="5">
    <location>
        <begin position="128"/>
        <end position="152"/>
    </location>
</feature>
<keyword evidence="3 6" id="KW-0732">Signal</keyword>
<dbReference type="Gene3D" id="2.60.40.3310">
    <property type="match status" value="1"/>
</dbReference>
<dbReference type="EMBL" id="JACZZA010000001">
    <property type="protein sequence ID" value="MBE1159379.1"/>
    <property type="molecule type" value="Genomic_DNA"/>
</dbReference>
<dbReference type="Gene3D" id="2.60.40.1090">
    <property type="entry name" value="Fimbrial-type adhesion domain"/>
    <property type="match status" value="1"/>
</dbReference>
<dbReference type="Pfam" id="PF00419">
    <property type="entry name" value="Fimbrial"/>
    <property type="match status" value="1"/>
</dbReference>
<dbReference type="SUPFAM" id="SSF49401">
    <property type="entry name" value="Bacterial adhesins"/>
    <property type="match status" value="1"/>
</dbReference>